<evidence type="ECO:0000313" key="2">
    <source>
        <dbReference type="Proteomes" id="UP000279277"/>
    </source>
</evidence>
<evidence type="ECO:0000313" key="1">
    <source>
        <dbReference type="EMBL" id="AYQ99317.1"/>
    </source>
</evidence>
<name>A0A3G3LZG7_9CAUD</name>
<dbReference type="Proteomes" id="UP000279277">
    <property type="component" value="Segment"/>
</dbReference>
<dbReference type="EMBL" id="MK016493">
    <property type="protein sequence ID" value="AYQ99317.1"/>
    <property type="molecule type" value="Genomic_DNA"/>
</dbReference>
<dbReference type="GeneID" id="77953033"/>
<organism evidence="1 2">
    <name type="scientific">Brevibacterium phage Cantare</name>
    <dbReference type="NCBI Taxonomy" id="2338395"/>
    <lineage>
        <taxon>Viruses</taxon>
        <taxon>Duplodnaviria</taxon>
        <taxon>Heunggongvirae</taxon>
        <taxon>Uroviricota</taxon>
        <taxon>Caudoviricetes</taxon>
        <taxon>Cantarevirus</taxon>
        <taxon>Cantarevirus cantare</taxon>
    </lineage>
</organism>
<reference evidence="1 2" key="1">
    <citation type="submission" date="2018-10" db="EMBL/GenBank/DDBJ databases">
        <authorList>
            <person name="Zack K."/>
            <person name="Garlena R.A."/>
            <person name="Russell D.A."/>
            <person name="Pope W.H."/>
            <person name="Jacobs-Sera D."/>
            <person name="Hatfull G.F."/>
        </authorList>
    </citation>
    <scope>NUCLEOTIDE SEQUENCE [LARGE SCALE GENOMIC DNA]</scope>
</reference>
<protein>
    <submittedName>
        <fullName evidence="1">Uncharacterized protein</fullName>
    </submittedName>
</protein>
<gene>
    <name evidence="1" type="primary">97</name>
    <name evidence="1" type="ORF">PBI_CANTARE_97</name>
</gene>
<dbReference type="RefSeq" id="YP_010676672.1">
    <property type="nucleotide sequence ID" value="NC_071014.1"/>
</dbReference>
<proteinExistence type="predicted"/>
<keyword evidence="2" id="KW-1185">Reference proteome</keyword>
<sequence length="107" mass="12598">MARIHEVQTIETGKTYEVRNRRFTKTTMGEIKPNQSIVFSYDDIEEISYTGNCTFYVIDDIAVNEASKRKNKNLIVRLTEFEPDSYGEDRVFHEKYADTEVFLMENI</sequence>
<dbReference type="KEGG" id="vg:77953033"/>
<accession>A0A3G3LZG7</accession>